<name>A0A1H9L1C8_9GAMM</name>
<feature type="domain" description="PNPLA" evidence="5">
    <location>
        <begin position="8"/>
        <end position="196"/>
    </location>
</feature>
<dbReference type="SUPFAM" id="SSF52151">
    <property type="entry name" value="FabD/lysophospholipase-like"/>
    <property type="match status" value="1"/>
</dbReference>
<dbReference type="GO" id="GO:0016042">
    <property type="term" value="P:lipid catabolic process"/>
    <property type="evidence" value="ECO:0007669"/>
    <property type="project" value="UniProtKB-UniRule"/>
</dbReference>
<feature type="active site" description="Nucleophile" evidence="4">
    <location>
        <position position="42"/>
    </location>
</feature>
<dbReference type="EMBL" id="FOGB01000015">
    <property type="protein sequence ID" value="SER05301.1"/>
    <property type="molecule type" value="Genomic_DNA"/>
</dbReference>
<feature type="active site" description="Proton acceptor" evidence="4">
    <location>
        <position position="183"/>
    </location>
</feature>
<dbReference type="PROSITE" id="PS51635">
    <property type="entry name" value="PNPLA"/>
    <property type="match status" value="1"/>
</dbReference>
<evidence type="ECO:0000256" key="3">
    <source>
        <dbReference type="ARBA" id="ARBA00023098"/>
    </source>
</evidence>
<gene>
    <name evidence="6" type="ORF">SAMN03080615_03748</name>
</gene>
<evidence type="ECO:0000256" key="4">
    <source>
        <dbReference type="PROSITE-ProRule" id="PRU01161"/>
    </source>
</evidence>
<dbReference type="InterPro" id="IPR002641">
    <property type="entry name" value="PNPLA_dom"/>
</dbReference>
<dbReference type="OrthoDB" id="9807112at2"/>
<feature type="short sequence motif" description="GXGXXG" evidence="4">
    <location>
        <begin position="12"/>
        <end position="17"/>
    </location>
</feature>
<accession>A0A1H9L1C8</accession>
<keyword evidence="7" id="KW-1185">Reference proteome</keyword>
<proteinExistence type="predicted"/>
<sequence>MKPVSINLALQGGGAHGAFTWGVLDRLLEESWISFDGVSGTSAGAMNAVMLAEGWRKGGRSGAKAQLALFWLAVASSDFSIRLPEQLEGAVTRFWLHAMRYLSPYDLNLLDINPLEDLLLGQVNFEQLRQNCPFKLFIAATEVATGKLTLFNEAELDLPHLLASACLPNIHKAIEIDGAFYWDGGFSGNPAVFPLIYECAADDVLIVLLQSLQRDPLPVSAEHIAARVTELGFQSTFMREMRTITNIRNYSSGWRWRQGWAERKVNGMRCHLLESDPLLAGLDGASKYDNSKQFLTGLMESGREAGEHWLSAHGAQLGKRESCDLNALFS</sequence>
<feature type="short sequence motif" description="DGA/G" evidence="4">
    <location>
        <begin position="183"/>
        <end position="185"/>
    </location>
</feature>
<dbReference type="InterPro" id="IPR016035">
    <property type="entry name" value="Acyl_Trfase/lysoPLipase"/>
</dbReference>
<dbReference type="InterPro" id="IPR050301">
    <property type="entry name" value="NTE"/>
</dbReference>
<evidence type="ECO:0000259" key="5">
    <source>
        <dbReference type="PROSITE" id="PS51635"/>
    </source>
</evidence>
<evidence type="ECO:0000256" key="1">
    <source>
        <dbReference type="ARBA" id="ARBA00022801"/>
    </source>
</evidence>
<keyword evidence="1 4" id="KW-0378">Hydrolase</keyword>
<dbReference type="GO" id="GO:0016787">
    <property type="term" value="F:hydrolase activity"/>
    <property type="evidence" value="ECO:0007669"/>
    <property type="project" value="UniProtKB-UniRule"/>
</dbReference>
<feature type="short sequence motif" description="GXSXG" evidence="4">
    <location>
        <begin position="40"/>
        <end position="44"/>
    </location>
</feature>
<organism evidence="6 7">
    <name type="scientific">Amphritea atlantica</name>
    <dbReference type="NCBI Taxonomy" id="355243"/>
    <lineage>
        <taxon>Bacteria</taxon>
        <taxon>Pseudomonadati</taxon>
        <taxon>Pseudomonadota</taxon>
        <taxon>Gammaproteobacteria</taxon>
        <taxon>Oceanospirillales</taxon>
        <taxon>Oceanospirillaceae</taxon>
        <taxon>Amphritea</taxon>
    </lineage>
</organism>
<keyword evidence="2 4" id="KW-0442">Lipid degradation</keyword>
<evidence type="ECO:0000313" key="7">
    <source>
        <dbReference type="Proteomes" id="UP000198749"/>
    </source>
</evidence>
<protein>
    <submittedName>
        <fullName evidence="6">NTE family protein</fullName>
    </submittedName>
</protein>
<dbReference type="Pfam" id="PF01734">
    <property type="entry name" value="Patatin"/>
    <property type="match status" value="1"/>
</dbReference>
<dbReference type="AlphaFoldDB" id="A0A1H9L1C8"/>
<dbReference type="Gene3D" id="3.40.1090.10">
    <property type="entry name" value="Cytosolic phospholipase A2 catalytic domain"/>
    <property type="match status" value="2"/>
</dbReference>
<keyword evidence="3 4" id="KW-0443">Lipid metabolism</keyword>
<dbReference type="PANTHER" id="PTHR14226">
    <property type="entry name" value="NEUROPATHY TARGET ESTERASE/SWISS CHEESE D.MELANOGASTER"/>
    <property type="match status" value="1"/>
</dbReference>
<dbReference type="RefSeq" id="WP_091361223.1">
    <property type="nucleotide sequence ID" value="NZ_AP025284.1"/>
</dbReference>
<evidence type="ECO:0000313" key="6">
    <source>
        <dbReference type="EMBL" id="SER05301.1"/>
    </source>
</evidence>
<reference evidence="7" key="1">
    <citation type="submission" date="2016-10" db="EMBL/GenBank/DDBJ databases">
        <authorList>
            <person name="Varghese N."/>
            <person name="Submissions S."/>
        </authorList>
    </citation>
    <scope>NUCLEOTIDE SEQUENCE [LARGE SCALE GENOMIC DNA]</scope>
    <source>
        <strain evidence="7">DSM 18887</strain>
    </source>
</reference>
<evidence type="ECO:0000256" key="2">
    <source>
        <dbReference type="ARBA" id="ARBA00022963"/>
    </source>
</evidence>
<dbReference type="STRING" id="355243.SAMN03080615_03748"/>
<dbReference type="PANTHER" id="PTHR14226:SF78">
    <property type="entry name" value="SLR0060 PROTEIN"/>
    <property type="match status" value="1"/>
</dbReference>
<dbReference type="Proteomes" id="UP000198749">
    <property type="component" value="Unassembled WGS sequence"/>
</dbReference>